<reference evidence="2 3" key="1">
    <citation type="journal article" date="2020" name="IScience">
        <title>Genome Sequencing of the Endangered Kingdonia uniflora (Circaeasteraceae, Ranunculales) Reveals Potential Mechanisms of Evolutionary Specialization.</title>
        <authorList>
            <person name="Sun Y."/>
            <person name="Deng T."/>
            <person name="Zhang A."/>
            <person name="Moore M.J."/>
            <person name="Landis J.B."/>
            <person name="Lin N."/>
            <person name="Zhang H."/>
            <person name="Zhang X."/>
            <person name="Huang J."/>
            <person name="Zhang X."/>
            <person name="Sun H."/>
            <person name="Wang H."/>
        </authorList>
    </citation>
    <scope>NUCLEOTIDE SEQUENCE [LARGE SCALE GENOMIC DNA]</scope>
    <source>
        <strain evidence="2">TB1705</strain>
        <tissue evidence="2">Leaf</tissue>
    </source>
</reference>
<feature type="compositionally biased region" description="Acidic residues" evidence="1">
    <location>
        <begin position="145"/>
        <end position="169"/>
    </location>
</feature>
<feature type="region of interest" description="Disordered" evidence="1">
    <location>
        <begin position="25"/>
        <end position="69"/>
    </location>
</feature>
<evidence type="ECO:0000313" key="3">
    <source>
        <dbReference type="Proteomes" id="UP000541444"/>
    </source>
</evidence>
<evidence type="ECO:0000313" key="2">
    <source>
        <dbReference type="EMBL" id="KAF6175425.1"/>
    </source>
</evidence>
<dbReference type="Proteomes" id="UP000541444">
    <property type="component" value="Unassembled WGS sequence"/>
</dbReference>
<proteinExistence type="predicted"/>
<dbReference type="AlphaFoldDB" id="A0A7J7P7K8"/>
<comment type="caution">
    <text evidence="2">The sequence shown here is derived from an EMBL/GenBank/DDBJ whole genome shotgun (WGS) entry which is preliminary data.</text>
</comment>
<organism evidence="2 3">
    <name type="scientific">Kingdonia uniflora</name>
    <dbReference type="NCBI Taxonomy" id="39325"/>
    <lineage>
        <taxon>Eukaryota</taxon>
        <taxon>Viridiplantae</taxon>
        <taxon>Streptophyta</taxon>
        <taxon>Embryophyta</taxon>
        <taxon>Tracheophyta</taxon>
        <taxon>Spermatophyta</taxon>
        <taxon>Magnoliopsida</taxon>
        <taxon>Ranunculales</taxon>
        <taxon>Circaeasteraceae</taxon>
        <taxon>Kingdonia</taxon>
    </lineage>
</organism>
<dbReference type="EMBL" id="JACGCM010000188">
    <property type="protein sequence ID" value="KAF6175425.1"/>
    <property type="molecule type" value="Genomic_DNA"/>
</dbReference>
<feature type="compositionally biased region" description="Basic and acidic residues" evidence="1">
    <location>
        <begin position="25"/>
        <end position="37"/>
    </location>
</feature>
<evidence type="ECO:0000256" key="1">
    <source>
        <dbReference type="SAM" id="MobiDB-lite"/>
    </source>
</evidence>
<sequence length="205" mass="22839">MVQDEVKIKRDVNLEVMSSEYGSDRLYWKKGDEKGEKDDDDDEKDGDEKAKSIEEKQPQVTEEEEVQESMKVAEVAKIDIVFFNQEEVADEAYKITYHLFDDNDSSRVTKYYTTSGDEEERDYDYPVDDSAGDDDSDEKKSGDNDSVEIDGDKDVDFDDGDGDSDDDNDSNNSGDSDGDGGNRDTGGDGNHGGADVLRAMKAKIC</sequence>
<feature type="compositionally biased region" description="Acidic residues" evidence="1">
    <location>
        <begin position="116"/>
        <end position="136"/>
    </location>
</feature>
<feature type="compositionally biased region" description="Basic and acidic residues" evidence="1">
    <location>
        <begin position="46"/>
        <end position="57"/>
    </location>
</feature>
<gene>
    <name evidence="2" type="ORF">GIB67_036516</name>
</gene>
<name>A0A7J7P7K8_9MAGN</name>
<protein>
    <submittedName>
        <fullName evidence="2">Uncharacterized protein</fullName>
    </submittedName>
</protein>
<feature type="region of interest" description="Disordered" evidence="1">
    <location>
        <begin position="106"/>
        <end position="194"/>
    </location>
</feature>
<accession>A0A7J7P7K8</accession>
<keyword evidence="3" id="KW-1185">Reference proteome</keyword>